<accession>A0A5N4EL41</accession>
<gene>
    <name evidence="1" type="ORF">Cadr_000000510</name>
</gene>
<dbReference type="EMBL" id="JWIN03000001">
    <property type="protein sequence ID" value="KAB1284097.1"/>
    <property type="molecule type" value="Genomic_DNA"/>
</dbReference>
<evidence type="ECO:0000313" key="2">
    <source>
        <dbReference type="Proteomes" id="UP000299084"/>
    </source>
</evidence>
<protein>
    <submittedName>
        <fullName evidence="1">Uncharacterized protein</fullName>
    </submittedName>
</protein>
<organism evidence="1 2">
    <name type="scientific">Camelus dromedarius</name>
    <name type="common">Dromedary</name>
    <name type="synonym">Arabian camel</name>
    <dbReference type="NCBI Taxonomy" id="9838"/>
    <lineage>
        <taxon>Eukaryota</taxon>
        <taxon>Metazoa</taxon>
        <taxon>Chordata</taxon>
        <taxon>Craniata</taxon>
        <taxon>Vertebrata</taxon>
        <taxon>Euteleostomi</taxon>
        <taxon>Mammalia</taxon>
        <taxon>Eutheria</taxon>
        <taxon>Laurasiatheria</taxon>
        <taxon>Artiodactyla</taxon>
        <taxon>Tylopoda</taxon>
        <taxon>Camelidae</taxon>
        <taxon>Camelus</taxon>
    </lineage>
</organism>
<keyword evidence="2" id="KW-1185">Reference proteome</keyword>
<comment type="caution">
    <text evidence="1">The sequence shown here is derived from an EMBL/GenBank/DDBJ whole genome shotgun (WGS) entry which is preliminary data.</text>
</comment>
<evidence type="ECO:0000313" key="1">
    <source>
        <dbReference type="EMBL" id="KAB1284097.1"/>
    </source>
</evidence>
<reference evidence="1 2" key="1">
    <citation type="journal article" date="2019" name="Mol. Ecol. Resour.">
        <title>Improving Illumina assemblies with Hi-C and long reads: an example with the North African dromedary.</title>
        <authorList>
            <person name="Elbers J.P."/>
            <person name="Rogers M.F."/>
            <person name="Perelman P.L."/>
            <person name="Proskuryakova A.A."/>
            <person name="Serdyukova N.A."/>
            <person name="Johnson W.E."/>
            <person name="Horin P."/>
            <person name="Corander J."/>
            <person name="Murphy D."/>
            <person name="Burger P.A."/>
        </authorList>
    </citation>
    <scope>NUCLEOTIDE SEQUENCE [LARGE SCALE GENOMIC DNA]</scope>
    <source>
        <strain evidence="1">Drom800</strain>
        <tissue evidence="1">Blood</tissue>
    </source>
</reference>
<proteinExistence type="predicted"/>
<dbReference type="Proteomes" id="UP000299084">
    <property type="component" value="Unassembled WGS sequence"/>
</dbReference>
<dbReference type="AlphaFoldDB" id="A0A5N4EL41"/>
<name>A0A5N4EL41_CAMDR</name>
<sequence length="91" mass="10038">MCEGTALNYRPEGPRKVVVGREGDGPTGGKRGIMRVFLVIGKKWSCSPGHLSSHYRRRKHSPGCPVQMFHTPHNRLEVLALNLVPLAHLSG</sequence>